<accession>A0A4R1KVX6</accession>
<keyword evidence="1" id="KW-0732">Signal</keyword>
<name>A0A4R1KVX6_9FLAO</name>
<sequence length="200" mass="22943">MKQILKASFILALFLTVSSCIQMLSEAADNVTSGGSESLSESAYQTITIDSLYQLDVPKYMKNMPSLHPEASLEYANIYKEAYSVVIHENKQEFIDIFKEIEEYDNQLSPIENYVIVQKKMFEESIDNIKIQDYGLTMINGLPARQIKATGRVDSIDAFYVVGFVEGEENIYMLMNWTLDDKKDKFENTFEYINGTFKVL</sequence>
<organism evidence="2 3">
    <name type="scientific">Winogradskyella wandonensis</name>
    <dbReference type="NCBI Taxonomy" id="1442586"/>
    <lineage>
        <taxon>Bacteria</taxon>
        <taxon>Pseudomonadati</taxon>
        <taxon>Bacteroidota</taxon>
        <taxon>Flavobacteriia</taxon>
        <taxon>Flavobacteriales</taxon>
        <taxon>Flavobacteriaceae</taxon>
        <taxon>Winogradskyella</taxon>
    </lineage>
</organism>
<keyword evidence="3" id="KW-1185">Reference proteome</keyword>
<dbReference type="Gene3D" id="3.40.1000.10">
    <property type="entry name" value="Mog1/PsbP, alpha/beta/alpha sandwich"/>
    <property type="match status" value="1"/>
</dbReference>
<evidence type="ECO:0008006" key="4">
    <source>
        <dbReference type="Google" id="ProtNLM"/>
    </source>
</evidence>
<feature type="chain" id="PRO_5020201527" description="Tfp pilus assembly protein PilP" evidence="1">
    <location>
        <begin position="28"/>
        <end position="200"/>
    </location>
</feature>
<evidence type="ECO:0000313" key="3">
    <source>
        <dbReference type="Proteomes" id="UP000295714"/>
    </source>
</evidence>
<comment type="caution">
    <text evidence="2">The sequence shown here is derived from an EMBL/GenBank/DDBJ whole genome shotgun (WGS) entry which is preliminary data.</text>
</comment>
<dbReference type="EMBL" id="SMGI01000001">
    <property type="protein sequence ID" value="TCK69356.1"/>
    <property type="molecule type" value="Genomic_DNA"/>
</dbReference>
<dbReference type="RefSeq" id="WP_132703914.1">
    <property type="nucleotide sequence ID" value="NZ_SMGI01000001.1"/>
</dbReference>
<evidence type="ECO:0000313" key="2">
    <source>
        <dbReference type="EMBL" id="TCK69356.1"/>
    </source>
</evidence>
<proteinExistence type="predicted"/>
<dbReference type="PROSITE" id="PS51257">
    <property type="entry name" value="PROKAR_LIPOPROTEIN"/>
    <property type="match status" value="1"/>
</dbReference>
<protein>
    <recommendedName>
        <fullName evidence="4">Tfp pilus assembly protein PilP</fullName>
    </recommendedName>
</protein>
<dbReference type="AlphaFoldDB" id="A0A4R1KVX6"/>
<feature type="signal peptide" evidence="1">
    <location>
        <begin position="1"/>
        <end position="27"/>
    </location>
</feature>
<reference evidence="2 3" key="1">
    <citation type="journal article" date="2015" name="Stand. Genomic Sci.">
        <title>Genomic Encyclopedia of Bacterial and Archaeal Type Strains, Phase III: the genomes of soil and plant-associated and newly described type strains.</title>
        <authorList>
            <person name="Whitman W.B."/>
            <person name="Woyke T."/>
            <person name="Klenk H.P."/>
            <person name="Zhou Y."/>
            <person name="Lilburn T.G."/>
            <person name="Beck B.J."/>
            <person name="De Vos P."/>
            <person name="Vandamme P."/>
            <person name="Eisen J.A."/>
            <person name="Garrity G."/>
            <person name="Hugenholtz P."/>
            <person name="Kyrpides N.C."/>
        </authorList>
    </citation>
    <scope>NUCLEOTIDE SEQUENCE [LARGE SCALE GENOMIC DNA]</scope>
    <source>
        <strain evidence="2 3">CECT 8445</strain>
    </source>
</reference>
<evidence type="ECO:0000256" key="1">
    <source>
        <dbReference type="SAM" id="SignalP"/>
    </source>
</evidence>
<dbReference type="OrthoDB" id="1151021at2"/>
<gene>
    <name evidence="2" type="ORF">DFQ05_0877</name>
</gene>
<dbReference type="Proteomes" id="UP000295714">
    <property type="component" value="Unassembled WGS sequence"/>
</dbReference>